<reference evidence="1" key="1">
    <citation type="journal article" date="2019" name="bioRxiv">
        <title>The Genome of the Zebra Mussel, Dreissena polymorpha: A Resource for Invasive Species Research.</title>
        <authorList>
            <person name="McCartney M.A."/>
            <person name="Auch B."/>
            <person name="Kono T."/>
            <person name="Mallez S."/>
            <person name="Zhang Y."/>
            <person name="Obille A."/>
            <person name="Becker A."/>
            <person name="Abrahante J.E."/>
            <person name="Garbe J."/>
            <person name="Badalamenti J.P."/>
            <person name="Herman A."/>
            <person name="Mangelson H."/>
            <person name="Liachko I."/>
            <person name="Sullivan S."/>
            <person name="Sone E.D."/>
            <person name="Koren S."/>
            <person name="Silverstein K.A.T."/>
            <person name="Beckman K.B."/>
            <person name="Gohl D.M."/>
        </authorList>
    </citation>
    <scope>NUCLEOTIDE SEQUENCE</scope>
    <source>
        <strain evidence="1">Duluth1</strain>
        <tissue evidence="1">Whole animal</tissue>
    </source>
</reference>
<name>A0A9D4FKE5_DREPO</name>
<accession>A0A9D4FKE5</accession>
<keyword evidence="2" id="KW-1185">Reference proteome</keyword>
<sequence>MAAACSDKLENAGRNANGRGIRLSVRTVGYLGGSQPQDQRDRLLGCLARFKERRRRVAVAPIVVPKHSV</sequence>
<evidence type="ECO:0000313" key="1">
    <source>
        <dbReference type="EMBL" id="KAH3798838.1"/>
    </source>
</evidence>
<gene>
    <name evidence="1" type="ORF">DPMN_152441</name>
</gene>
<organism evidence="1 2">
    <name type="scientific">Dreissena polymorpha</name>
    <name type="common">Zebra mussel</name>
    <name type="synonym">Mytilus polymorpha</name>
    <dbReference type="NCBI Taxonomy" id="45954"/>
    <lineage>
        <taxon>Eukaryota</taxon>
        <taxon>Metazoa</taxon>
        <taxon>Spiralia</taxon>
        <taxon>Lophotrochozoa</taxon>
        <taxon>Mollusca</taxon>
        <taxon>Bivalvia</taxon>
        <taxon>Autobranchia</taxon>
        <taxon>Heteroconchia</taxon>
        <taxon>Euheterodonta</taxon>
        <taxon>Imparidentia</taxon>
        <taxon>Neoheterodontei</taxon>
        <taxon>Myida</taxon>
        <taxon>Dreissenoidea</taxon>
        <taxon>Dreissenidae</taxon>
        <taxon>Dreissena</taxon>
    </lineage>
</organism>
<dbReference type="AlphaFoldDB" id="A0A9D4FKE5"/>
<comment type="caution">
    <text evidence="1">The sequence shown here is derived from an EMBL/GenBank/DDBJ whole genome shotgun (WGS) entry which is preliminary data.</text>
</comment>
<dbReference type="Proteomes" id="UP000828390">
    <property type="component" value="Unassembled WGS sequence"/>
</dbReference>
<protein>
    <submittedName>
        <fullName evidence="1">Uncharacterized protein</fullName>
    </submittedName>
</protein>
<dbReference type="EMBL" id="JAIWYP010000007">
    <property type="protein sequence ID" value="KAH3798838.1"/>
    <property type="molecule type" value="Genomic_DNA"/>
</dbReference>
<proteinExistence type="predicted"/>
<reference evidence="1" key="2">
    <citation type="submission" date="2020-11" db="EMBL/GenBank/DDBJ databases">
        <authorList>
            <person name="McCartney M.A."/>
            <person name="Auch B."/>
            <person name="Kono T."/>
            <person name="Mallez S."/>
            <person name="Becker A."/>
            <person name="Gohl D.M."/>
            <person name="Silverstein K.A.T."/>
            <person name="Koren S."/>
            <person name="Bechman K.B."/>
            <person name="Herman A."/>
            <person name="Abrahante J.E."/>
            <person name="Garbe J."/>
        </authorList>
    </citation>
    <scope>NUCLEOTIDE SEQUENCE</scope>
    <source>
        <strain evidence="1">Duluth1</strain>
        <tissue evidence="1">Whole animal</tissue>
    </source>
</reference>
<evidence type="ECO:0000313" key="2">
    <source>
        <dbReference type="Proteomes" id="UP000828390"/>
    </source>
</evidence>